<dbReference type="EMBL" id="JAAAJB010000616">
    <property type="protein sequence ID" value="KAG0252993.1"/>
    <property type="molecule type" value="Genomic_DNA"/>
</dbReference>
<dbReference type="Proteomes" id="UP000807716">
    <property type="component" value="Unassembled WGS sequence"/>
</dbReference>
<feature type="region of interest" description="Disordered" evidence="1">
    <location>
        <begin position="1"/>
        <end position="69"/>
    </location>
</feature>
<feature type="compositionally biased region" description="Polar residues" evidence="1">
    <location>
        <begin position="102"/>
        <end position="116"/>
    </location>
</feature>
<feature type="compositionally biased region" description="Acidic residues" evidence="1">
    <location>
        <begin position="456"/>
        <end position="465"/>
    </location>
</feature>
<feature type="transmembrane region" description="Helical" evidence="2">
    <location>
        <begin position="290"/>
        <end position="312"/>
    </location>
</feature>
<gene>
    <name evidence="3" type="ORF">DFQ27_007726</name>
</gene>
<sequence>KNDDNEDGTGFGSQSIVSQHRLYRRPPPLNIPLVPDSSTSTASPLSPSWWTTASTPSIEASPKQDGVFSTAPPPLNCQCHHRTVEKEGCHCGIRQEEATAQTSIRHQEWSGISSSLHKPAATTTTTNKNNSNNGSTWALRAPPVEKPEKFGEPAPNSSDIEPGGGRRRSAGDAVWKKKSPQPSPIHSKDESLASPSGHSSNQRRLLQQKHQYNQYLLGHPDFYFSIPLFNGTNDSDYERGGGGGREPQESKNMGKNAGDKGATPGGRGGRRKGGARGFRRQRRWRAMQRWSMVISLVVVLAAGTVFVMYIVAHHRLIKEDSEQPFSLEPHTGTAATATEPVQHEDQLKSVDASERAPPAATALLRSQEEVYAQDPQQERVDRLLYRGGGDRWVVDRSASSALTASLVRQLQQQQQQQRQRQLQQQITRASSRKSGTEPDDALARQQSNTANLLDFNPDDDDEDSL</sequence>
<evidence type="ECO:0000256" key="1">
    <source>
        <dbReference type="SAM" id="MobiDB-lite"/>
    </source>
</evidence>
<feature type="region of interest" description="Disordered" evidence="1">
    <location>
        <begin position="235"/>
        <end position="280"/>
    </location>
</feature>
<feature type="region of interest" description="Disordered" evidence="1">
    <location>
        <begin position="323"/>
        <end position="357"/>
    </location>
</feature>
<feature type="region of interest" description="Disordered" evidence="1">
    <location>
        <begin position="102"/>
        <end position="203"/>
    </location>
</feature>
<protein>
    <submittedName>
        <fullName evidence="3">Uncharacterized protein</fullName>
    </submittedName>
</protein>
<evidence type="ECO:0000256" key="2">
    <source>
        <dbReference type="SAM" id="Phobius"/>
    </source>
</evidence>
<evidence type="ECO:0000313" key="3">
    <source>
        <dbReference type="EMBL" id="KAG0252993.1"/>
    </source>
</evidence>
<feature type="compositionally biased region" description="Basic and acidic residues" evidence="1">
    <location>
        <begin position="341"/>
        <end position="354"/>
    </location>
</feature>
<keyword evidence="2" id="KW-0472">Membrane</keyword>
<accession>A0A9P6TYR2</accession>
<feature type="compositionally biased region" description="Low complexity" evidence="1">
    <location>
        <begin position="122"/>
        <end position="136"/>
    </location>
</feature>
<keyword evidence="2" id="KW-0812">Transmembrane</keyword>
<keyword evidence="4" id="KW-1185">Reference proteome</keyword>
<comment type="caution">
    <text evidence="3">The sequence shown here is derived from an EMBL/GenBank/DDBJ whole genome shotgun (WGS) entry which is preliminary data.</text>
</comment>
<proteinExistence type="predicted"/>
<dbReference type="OrthoDB" id="10613288at2759"/>
<feature type="compositionally biased region" description="Polar residues" evidence="1">
    <location>
        <begin position="193"/>
        <end position="203"/>
    </location>
</feature>
<feature type="region of interest" description="Disordered" evidence="1">
    <location>
        <begin position="426"/>
        <end position="465"/>
    </location>
</feature>
<organism evidence="3 4">
    <name type="scientific">Actinomortierella ambigua</name>
    <dbReference type="NCBI Taxonomy" id="1343610"/>
    <lineage>
        <taxon>Eukaryota</taxon>
        <taxon>Fungi</taxon>
        <taxon>Fungi incertae sedis</taxon>
        <taxon>Mucoromycota</taxon>
        <taxon>Mortierellomycotina</taxon>
        <taxon>Mortierellomycetes</taxon>
        <taxon>Mortierellales</taxon>
        <taxon>Mortierellaceae</taxon>
        <taxon>Actinomortierella</taxon>
    </lineage>
</organism>
<feature type="non-terminal residue" evidence="3">
    <location>
        <position position="1"/>
    </location>
</feature>
<feature type="compositionally biased region" description="Basic residues" evidence="1">
    <location>
        <begin position="268"/>
        <end position="280"/>
    </location>
</feature>
<evidence type="ECO:0000313" key="4">
    <source>
        <dbReference type="Proteomes" id="UP000807716"/>
    </source>
</evidence>
<keyword evidence="2" id="KW-1133">Transmembrane helix</keyword>
<reference evidence="3" key="1">
    <citation type="journal article" date="2020" name="Fungal Divers.">
        <title>Resolving the Mortierellaceae phylogeny through synthesis of multi-gene phylogenetics and phylogenomics.</title>
        <authorList>
            <person name="Vandepol N."/>
            <person name="Liber J."/>
            <person name="Desiro A."/>
            <person name="Na H."/>
            <person name="Kennedy M."/>
            <person name="Barry K."/>
            <person name="Grigoriev I.V."/>
            <person name="Miller A.N."/>
            <person name="O'Donnell K."/>
            <person name="Stajich J.E."/>
            <person name="Bonito G."/>
        </authorList>
    </citation>
    <scope>NUCLEOTIDE SEQUENCE</scope>
    <source>
        <strain evidence="3">BC1065</strain>
    </source>
</reference>
<dbReference type="AlphaFoldDB" id="A0A9P6TYR2"/>
<name>A0A9P6TYR2_9FUNG</name>
<feature type="compositionally biased region" description="Low complexity" evidence="1">
    <location>
        <begin position="37"/>
        <end position="57"/>
    </location>
</feature>